<dbReference type="InterPro" id="IPR051601">
    <property type="entry name" value="Serine_prot/Carboxylest_S33"/>
</dbReference>
<dbReference type="InterPro" id="IPR000073">
    <property type="entry name" value="AB_hydrolase_1"/>
</dbReference>
<accession>K0JP24</accession>
<reference evidence="7 8" key="1">
    <citation type="journal article" date="2012" name="BMC Genomics">
        <title>Complete genome sequence of Saccharothrix espanaensis DSM 44229T and comparison to the other completely sequenced Pseudonocardiaceae.</title>
        <authorList>
            <person name="Strobel T."/>
            <person name="Al-Dilaimi A."/>
            <person name="Blom J."/>
            <person name="Gessner A."/>
            <person name="Kalinowski J."/>
            <person name="Luzhetska M."/>
            <person name="Puhler A."/>
            <person name="Szczepanowski R."/>
            <person name="Bechthold A."/>
            <person name="Ruckert C."/>
        </authorList>
    </citation>
    <scope>NUCLEOTIDE SEQUENCE [LARGE SCALE GENOMIC DNA]</scope>
    <source>
        <strain evidence="8">ATCC 51144 / DSM 44229 / JCM 9112 / NBRC 15066 / NRRL 15764</strain>
    </source>
</reference>
<dbReference type="InterPro" id="IPR013595">
    <property type="entry name" value="Pept_S33_TAP-like_C"/>
</dbReference>
<feature type="domain" description="AB hydrolase-1" evidence="5">
    <location>
        <begin position="103"/>
        <end position="283"/>
    </location>
</feature>
<evidence type="ECO:0000313" key="8">
    <source>
        <dbReference type="Proteomes" id="UP000006281"/>
    </source>
</evidence>
<dbReference type="PATRIC" id="fig|1179773.3.peg.826"/>
<dbReference type="ESTHER" id="saces-k0jp24">
    <property type="family name" value="Tiancimycin-TnmK-Tripeptidase-HIP"/>
</dbReference>
<dbReference type="PANTHER" id="PTHR43248:SF29">
    <property type="entry name" value="TRIPEPTIDYL AMINOPEPTIDASE"/>
    <property type="match status" value="1"/>
</dbReference>
<keyword evidence="3" id="KW-0378">Hydrolase</keyword>
<organism evidence="7 8">
    <name type="scientific">Saccharothrix espanaensis (strain ATCC 51144 / DSM 44229 / JCM 9112 / NBRC 15066 / NRRL 15764)</name>
    <dbReference type="NCBI Taxonomy" id="1179773"/>
    <lineage>
        <taxon>Bacteria</taxon>
        <taxon>Bacillati</taxon>
        <taxon>Actinomycetota</taxon>
        <taxon>Actinomycetes</taxon>
        <taxon>Pseudonocardiales</taxon>
        <taxon>Pseudonocardiaceae</taxon>
        <taxon>Saccharothrix</taxon>
    </lineage>
</organism>
<dbReference type="RefSeq" id="WP_015098264.1">
    <property type="nucleotide sequence ID" value="NC_019673.1"/>
</dbReference>
<dbReference type="Gene3D" id="3.40.50.1820">
    <property type="entry name" value="alpha/beta hydrolase"/>
    <property type="match status" value="1"/>
</dbReference>
<dbReference type="Pfam" id="PF00561">
    <property type="entry name" value="Abhydrolase_1"/>
    <property type="match status" value="1"/>
</dbReference>
<evidence type="ECO:0000256" key="2">
    <source>
        <dbReference type="ARBA" id="ARBA00022729"/>
    </source>
</evidence>
<keyword evidence="2 4" id="KW-0732">Signal</keyword>
<dbReference type="GO" id="GO:0016787">
    <property type="term" value="F:hydrolase activity"/>
    <property type="evidence" value="ECO:0007669"/>
    <property type="project" value="UniProtKB-KW"/>
</dbReference>
<evidence type="ECO:0000256" key="1">
    <source>
        <dbReference type="ARBA" id="ARBA00010088"/>
    </source>
</evidence>
<evidence type="ECO:0000313" key="7">
    <source>
        <dbReference type="EMBL" id="CCH28150.1"/>
    </source>
</evidence>
<evidence type="ECO:0000256" key="4">
    <source>
        <dbReference type="SAM" id="SignalP"/>
    </source>
</evidence>
<gene>
    <name evidence="7" type="ordered locus">BN6_08210</name>
</gene>
<dbReference type="Pfam" id="PF08386">
    <property type="entry name" value="Abhydrolase_4"/>
    <property type="match status" value="1"/>
</dbReference>
<dbReference type="EMBL" id="HE804045">
    <property type="protein sequence ID" value="CCH28150.1"/>
    <property type="molecule type" value="Genomic_DNA"/>
</dbReference>
<proteinExistence type="inferred from homology"/>
<sequence length="504" mass="54273">MTRWRTTLVTMAVTAGMAGGVGSAAAAPVEAESAQRGGLSRFHDQRLDWAKCDTEALDAAGAQCADVTVPLDYERPRGRTITVAISRLKAADPAKRRGIMLSNPGGPGNPGLDQLLLVRPAMSAEVTAQYDLIGMDPRGIGRSSPVDCGWSTGFALRAAGPDRKSFDQNHAAQAGLAEQCAAKEGDRIRHFTTRNTARDLDLVREVLGERKISYFSWSYGTYLGAVYTQMFPQRTDRFVLDSAIDPARYGPSLLADTGKVNEAALDRWAEWTARRDGEHHLGTTAKQVRAAVEGLIAGSAKQPIRIGGHTVDAKLLPVLYFILLDRPDRYGPTAAATRNLLEAAAGRQVAIDPLVEGSLLALTSGQAAPDADGQTAVTCGDVAYPGNPDKYWNDIQRNRAKEPVYAAMVRNVSPCAFWPKPKEKPTVVTNNRPALIVQATGDTRTPYEHGVNLRKALTGSRLVTLKDVPAHAIFGLYPNKCVEDQVNTYLATGTLPARDVTCQG</sequence>
<feature type="chain" id="PRO_5003835517" evidence="4">
    <location>
        <begin position="27"/>
        <end position="504"/>
    </location>
</feature>
<dbReference type="PANTHER" id="PTHR43248">
    <property type="entry name" value="2-SUCCINYL-6-HYDROXY-2,4-CYCLOHEXADIENE-1-CARBOXYLATE SYNTHASE"/>
    <property type="match status" value="1"/>
</dbReference>
<dbReference type="HOGENOM" id="CLU_013364_3_2_11"/>
<dbReference type="SUPFAM" id="SSF53474">
    <property type="entry name" value="alpha/beta-Hydrolases"/>
    <property type="match status" value="1"/>
</dbReference>
<name>K0JP24_SACES</name>
<dbReference type="BioCyc" id="SESP1179773:BN6_RS04050-MONOMER"/>
<protein>
    <submittedName>
        <fullName evidence="7">TAP domain containing protein</fullName>
    </submittedName>
</protein>
<dbReference type="KEGG" id="sesp:BN6_08210"/>
<feature type="domain" description="Peptidase S33 tripeptidyl aminopeptidase-like C-terminal" evidence="6">
    <location>
        <begin position="408"/>
        <end position="502"/>
    </location>
</feature>
<keyword evidence="8" id="KW-1185">Reference proteome</keyword>
<feature type="signal peptide" evidence="4">
    <location>
        <begin position="1"/>
        <end position="26"/>
    </location>
</feature>
<dbReference type="STRING" id="1179773.BN6_08210"/>
<evidence type="ECO:0000256" key="3">
    <source>
        <dbReference type="ARBA" id="ARBA00022801"/>
    </source>
</evidence>
<dbReference type="eggNOG" id="COG0596">
    <property type="taxonomic scope" value="Bacteria"/>
</dbReference>
<dbReference type="AlphaFoldDB" id="K0JP24"/>
<evidence type="ECO:0000259" key="6">
    <source>
        <dbReference type="Pfam" id="PF08386"/>
    </source>
</evidence>
<evidence type="ECO:0000259" key="5">
    <source>
        <dbReference type="Pfam" id="PF00561"/>
    </source>
</evidence>
<dbReference type="Proteomes" id="UP000006281">
    <property type="component" value="Chromosome"/>
</dbReference>
<comment type="similarity">
    <text evidence="1">Belongs to the peptidase S33 family.</text>
</comment>
<dbReference type="InterPro" id="IPR029058">
    <property type="entry name" value="AB_hydrolase_fold"/>
</dbReference>
<dbReference type="OrthoDB" id="4447445at2"/>